<evidence type="ECO:0000313" key="2">
    <source>
        <dbReference type="EMBL" id="TLG75469.1"/>
    </source>
</evidence>
<gene>
    <name evidence="2" type="ORF">FEZ08_05330</name>
</gene>
<dbReference type="GO" id="GO:0004803">
    <property type="term" value="F:transposase activity"/>
    <property type="evidence" value="ECO:0007669"/>
    <property type="project" value="InterPro"/>
</dbReference>
<evidence type="ECO:0000259" key="1">
    <source>
        <dbReference type="Pfam" id="PF01548"/>
    </source>
</evidence>
<organism evidence="2 3">
    <name type="scientific">Culicoidibacter larvae</name>
    <dbReference type="NCBI Taxonomy" id="2579976"/>
    <lineage>
        <taxon>Bacteria</taxon>
        <taxon>Bacillati</taxon>
        <taxon>Bacillota</taxon>
        <taxon>Culicoidibacteria</taxon>
        <taxon>Culicoidibacterales</taxon>
        <taxon>Culicoidibacteraceae</taxon>
        <taxon>Culicoidibacter</taxon>
    </lineage>
</organism>
<feature type="domain" description="Transposase IS110-like N-terminal" evidence="1">
    <location>
        <begin position="7"/>
        <end position="64"/>
    </location>
</feature>
<dbReference type="GO" id="GO:0006313">
    <property type="term" value="P:DNA transposition"/>
    <property type="evidence" value="ECO:0007669"/>
    <property type="project" value="InterPro"/>
</dbReference>
<reference evidence="2 3" key="1">
    <citation type="submission" date="2019-05" db="EMBL/GenBank/DDBJ databases">
        <title>Culicoidintestinum kansasii gen. nov., sp. nov. from the gastrointestinal tract of the biting midge, Culicoides sonorensis.</title>
        <authorList>
            <person name="Neupane S."/>
            <person name="Ghosh A."/>
            <person name="Gunther S."/>
            <person name="Martin K."/>
            <person name="Zurek L."/>
        </authorList>
    </citation>
    <scope>NUCLEOTIDE SEQUENCE [LARGE SCALE GENOMIC DNA]</scope>
    <source>
        <strain evidence="2 3">CS-1</strain>
    </source>
</reference>
<dbReference type="AlphaFoldDB" id="A0A5R8QFM9"/>
<dbReference type="InterPro" id="IPR002525">
    <property type="entry name" value="Transp_IS110-like_N"/>
</dbReference>
<dbReference type="GO" id="GO:0003677">
    <property type="term" value="F:DNA binding"/>
    <property type="evidence" value="ECO:0007669"/>
    <property type="project" value="InterPro"/>
</dbReference>
<keyword evidence="3" id="KW-1185">Reference proteome</keyword>
<dbReference type="Pfam" id="PF01548">
    <property type="entry name" value="DEDD_Tnp_IS110"/>
    <property type="match status" value="1"/>
</dbReference>
<sequence length="64" mass="7104">MNHSIFVGIDVAKHHHDAYIFDSKTGEVITEHFKFNNDSGGFESLVTLINQFPNNSVLIGVEAT</sequence>
<proteinExistence type="predicted"/>
<protein>
    <submittedName>
        <fullName evidence="2">IS110 family transposase</fullName>
    </submittedName>
</protein>
<comment type="caution">
    <text evidence="2">The sequence shown here is derived from an EMBL/GenBank/DDBJ whole genome shotgun (WGS) entry which is preliminary data.</text>
</comment>
<dbReference type="EMBL" id="VBWP01000003">
    <property type="protein sequence ID" value="TLG75469.1"/>
    <property type="molecule type" value="Genomic_DNA"/>
</dbReference>
<dbReference type="InParanoid" id="A0A5R8QFM9"/>
<evidence type="ECO:0000313" key="3">
    <source>
        <dbReference type="Proteomes" id="UP000306912"/>
    </source>
</evidence>
<accession>A0A5R8QFM9</accession>
<dbReference type="OrthoDB" id="9811278at2"/>
<dbReference type="Proteomes" id="UP000306912">
    <property type="component" value="Unassembled WGS sequence"/>
</dbReference>
<name>A0A5R8QFM9_9FIRM</name>